<evidence type="ECO:0000313" key="2">
    <source>
        <dbReference type="Proteomes" id="UP001623348"/>
    </source>
</evidence>
<dbReference type="AlphaFoldDB" id="A0ABC9Y502"/>
<dbReference type="Proteomes" id="UP001623348">
    <property type="component" value="Unassembled WGS sequence"/>
</dbReference>
<gene>
    <name evidence="1" type="ORF">GRJ2_002945500</name>
</gene>
<accession>A0ABC9Y502</accession>
<organism evidence="1 2">
    <name type="scientific">Grus japonensis</name>
    <name type="common">Japanese crane</name>
    <name type="synonym">Red-crowned crane</name>
    <dbReference type="NCBI Taxonomy" id="30415"/>
    <lineage>
        <taxon>Eukaryota</taxon>
        <taxon>Metazoa</taxon>
        <taxon>Chordata</taxon>
        <taxon>Craniata</taxon>
        <taxon>Vertebrata</taxon>
        <taxon>Euteleostomi</taxon>
        <taxon>Archelosauria</taxon>
        <taxon>Archosauria</taxon>
        <taxon>Dinosauria</taxon>
        <taxon>Saurischia</taxon>
        <taxon>Theropoda</taxon>
        <taxon>Coelurosauria</taxon>
        <taxon>Aves</taxon>
        <taxon>Neognathae</taxon>
        <taxon>Neoaves</taxon>
        <taxon>Gruiformes</taxon>
        <taxon>Gruidae</taxon>
        <taxon>Grus</taxon>
    </lineage>
</organism>
<comment type="caution">
    <text evidence="1">The sequence shown here is derived from an EMBL/GenBank/DDBJ whole genome shotgun (WGS) entry which is preliminary data.</text>
</comment>
<reference evidence="1 2" key="1">
    <citation type="submission" date="2024-06" db="EMBL/GenBank/DDBJ databases">
        <title>The draft genome of Grus japonensis, version 3.</title>
        <authorList>
            <person name="Nabeshima K."/>
            <person name="Suzuki S."/>
            <person name="Onuma M."/>
        </authorList>
    </citation>
    <scope>NUCLEOTIDE SEQUENCE [LARGE SCALE GENOMIC DNA]</scope>
    <source>
        <strain evidence="1 2">451A</strain>
    </source>
</reference>
<name>A0ABC9Y502_GRUJA</name>
<sequence length="132" mass="15457">MLYVTHHPGKWTTMERGIQYLRELAMWEMVYYDLVNTQLSKDPYEVQCTQPMWWKFVWSTPSSYVNSLAVIEWKGEEAPTVDEVEVSSSVISALEKPSQKVKQFKENMFYSPPLWTSVSSIRRKHSSAQEKG</sequence>
<keyword evidence="2" id="KW-1185">Reference proteome</keyword>
<protein>
    <submittedName>
        <fullName evidence="1">Uncharacterized protein</fullName>
    </submittedName>
</protein>
<evidence type="ECO:0000313" key="1">
    <source>
        <dbReference type="EMBL" id="GAB0204799.1"/>
    </source>
</evidence>
<proteinExistence type="predicted"/>
<dbReference type="EMBL" id="BAAFJT010000040">
    <property type="protein sequence ID" value="GAB0204799.1"/>
    <property type="molecule type" value="Genomic_DNA"/>
</dbReference>